<dbReference type="EMBL" id="BLVP01000036">
    <property type="protein sequence ID" value="GFM38262.1"/>
    <property type="molecule type" value="Genomic_DNA"/>
</dbReference>
<dbReference type="AlphaFoldDB" id="A0A7J0BYL8"/>
<reference evidence="1 2" key="1">
    <citation type="submission" date="2020-05" db="EMBL/GenBank/DDBJ databases">
        <title>Draft genome sequence of Desulfovibrio psychrotolerans JS1T.</title>
        <authorList>
            <person name="Ueno A."/>
            <person name="Tamazawa S."/>
            <person name="Tamamura S."/>
            <person name="Murakami T."/>
            <person name="Kiyama T."/>
            <person name="Inomata H."/>
            <person name="Amano Y."/>
            <person name="Miyakawa K."/>
            <person name="Tamaki H."/>
            <person name="Naganuma T."/>
            <person name="Kaneko K."/>
        </authorList>
    </citation>
    <scope>NUCLEOTIDE SEQUENCE [LARGE SCALE GENOMIC DNA]</scope>
    <source>
        <strain evidence="1 2">JS1</strain>
    </source>
</reference>
<evidence type="ECO:0000313" key="1">
    <source>
        <dbReference type="EMBL" id="GFM38262.1"/>
    </source>
</evidence>
<organism evidence="1 2">
    <name type="scientific">Desulfovibrio psychrotolerans</name>
    <dbReference type="NCBI Taxonomy" id="415242"/>
    <lineage>
        <taxon>Bacteria</taxon>
        <taxon>Pseudomonadati</taxon>
        <taxon>Thermodesulfobacteriota</taxon>
        <taxon>Desulfovibrionia</taxon>
        <taxon>Desulfovibrionales</taxon>
        <taxon>Desulfovibrionaceae</taxon>
        <taxon>Desulfovibrio</taxon>
    </lineage>
</organism>
<protein>
    <submittedName>
        <fullName evidence="1">Uncharacterized protein</fullName>
    </submittedName>
</protein>
<keyword evidence="2" id="KW-1185">Reference proteome</keyword>
<name>A0A7J0BYL8_9BACT</name>
<comment type="caution">
    <text evidence="1">The sequence shown here is derived from an EMBL/GenBank/DDBJ whole genome shotgun (WGS) entry which is preliminary data.</text>
</comment>
<proteinExistence type="predicted"/>
<dbReference type="RefSeq" id="WP_174410886.1">
    <property type="nucleotide sequence ID" value="NZ_BLVP01000036.1"/>
</dbReference>
<sequence>MKLILSLILSAALTAGGVYGYLLFSSSAVPAKATLQARLTVTYPNDLPDGSLTQGQLEAIKATLAARNEAYQTATLHLNCYPKSGILPPDQQANFQLIIVSNNGCTFESKRVYTTSRHLPRKIQETVQAAFSAMETVKTVPGRTDKVTF</sequence>
<evidence type="ECO:0000313" key="2">
    <source>
        <dbReference type="Proteomes" id="UP000503820"/>
    </source>
</evidence>
<dbReference type="Proteomes" id="UP000503820">
    <property type="component" value="Unassembled WGS sequence"/>
</dbReference>
<accession>A0A7J0BYL8</accession>
<gene>
    <name evidence="1" type="ORF">DSM19430T_29460</name>
</gene>